<dbReference type="PANTHER" id="PTHR33050">
    <property type="entry name" value="REVERSE TRANSCRIPTASE DOMAIN-CONTAINING PROTEIN"/>
    <property type="match status" value="1"/>
</dbReference>
<evidence type="ECO:0000313" key="1">
    <source>
        <dbReference type="EMBL" id="KAF4651247.1"/>
    </source>
</evidence>
<proteinExistence type="predicted"/>
<dbReference type="AlphaFoldDB" id="A0A7J6KWF3"/>
<protein>
    <submittedName>
        <fullName evidence="1">Uncharacterized protein</fullName>
    </submittedName>
</protein>
<reference evidence="1 2" key="1">
    <citation type="submission" date="2020-04" db="EMBL/GenBank/DDBJ databases">
        <title>Perkinsus chesapeaki whole genome sequence.</title>
        <authorList>
            <person name="Bogema D.R."/>
        </authorList>
    </citation>
    <scope>NUCLEOTIDE SEQUENCE [LARGE SCALE GENOMIC DNA]</scope>
    <source>
        <strain evidence="1">ATCC PRA-425</strain>
    </source>
</reference>
<dbReference type="InterPro" id="IPR052055">
    <property type="entry name" value="Hepadnavirus_pol/RT"/>
</dbReference>
<keyword evidence="2" id="KW-1185">Reference proteome</keyword>
<sequence length="300" mass="33332">MSFIDDYWGIEPDGTVESAFDCWIFLNEILGFREKKSKRASPAEEVPLLGLNIGFSRDSMTVTLPSDKRDKLASDLESLAREEIANPADLRKLCGRLTFASATSADYSWRSFTRSLYRVLNDEPPRVNKRLRGALRDLASLVRKAPPSKIIPLVAEADHPVVLYSDAESDNSRITGVLCFPTGCRSKDLYFAESVPETTLGKVDSRKNQIAALELYAARVALIVFDNKSVEDALVRGSSAARDLNHMIGTFWKTAAHHSISVWVARVPSLQNLADGPSRHNFELVQASSRVRPVWPALNL</sequence>
<dbReference type="OrthoDB" id="444172at2759"/>
<evidence type="ECO:0000313" key="2">
    <source>
        <dbReference type="Proteomes" id="UP000591131"/>
    </source>
</evidence>
<accession>A0A7J6KWF3</accession>
<gene>
    <name evidence="1" type="ORF">FOL47_000521</name>
</gene>
<dbReference type="Proteomes" id="UP000591131">
    <property type="component" value="Unassembled WGS sequence"/>
</dbReference>
<name>A0A7J6KWF3_PERCH</name>
<dbReference type="EMBL" id="JAAPAO010001094">
    <property type="protein sequence ID" value="KAF4651247.1"/>
    <property type="molecule type" value="Genomic_DNA"/>
</dbReference>
<comment type="caution">
    <text evidence="1">The sequence shown here is derived from an EMBL/GenBank/DDBJ whole genome shotgun (WGS) entry which is preliminary data.</text>
</comment>
<dbReference type="PANTHER" id="PTHR33050:SF7">
    <property type="entry name" value="RIBONUCLEASE H"/>
    <property type="match status" value="1"/>
</dbReference>
<organism evidence="1 2">
    <name type="scientific">Perkinsus chesapeaki</name>
    <name type="common">Clam parasite</name>
    <name type="synonym">Perkinsus andrewsi</name>
    <dbReference type="NCBI Taxonomy" id="330153"/>
    <lineage>
        <taxon>Eukaryota</taxon>
        <taxon>Sar</taxon>
        <taxon>Alveolata</taxon>
        <taxon>Perkinsozoa</taxon>
        <taxon>Perkinsea</taxon>
        <taxon>Perkinsida</taxon>
        <taxon>Perkinsidae</taxon>
        <taxon>Perkinsus</taxon>
    </lineage>
</organism>